<keyword evidence="9" id="KW-1185">Reference proteome</keyword>
<name>A0ABQ8C9F1_BRANA</name>
<dbReference type="SUPFAM" id="SSF47459">
    <property type="entry name" value="HLH, helix-loop-helix DNA-binding domain"/>
    <property type="match status" value="1"/>
</dbReference>
<dbReference type="Gene3D" id="4.10.280.10">
    <property type="entry name" value="Helix-loop-helix DNA-binding domain"/>
    <property type="match status" value="1"/>
</dbReference>
<dbReference type="InterPro" id="IPR036638">
    <property type="entry name" value="HLH_DNA-bd_sf"/>
</dbReference>
<dbReference type="InterPro" id="IPR011598">
    <property type="entry name" value="bHLH_dom"/>
</dbReference>
<evidence type="ECO:0000259" key="7">
    <source>
        <dbReference type="PROSITE" id="PS50888"/>
    </source>
</evidence>
<organism evidence="8 9">
    <name type="scientific">Brassica napus</name>
    <name type="common">Rape</name>
    <dbReference type="NCBI Taxonomy" id="3708"/>
    <lineage>
        <taxon>Eukaryota</taxon>
        <taxon>Viridiplantae</taxon>
        <taxon>Streptophyta</taxon>
        <taxon>Embryophyta</taxon>
        <taxon>Tracheophyta</taxon>
        <taxon>Spermatophyta</taxon>
        <taxon>Magnoliopsida</taxon>
        <taxon>eudicotyledons</taxon>
        <taxon>Gunneridae</taxon>
        <taxon>Pentapetalae</taxon>
        <taxon>rosids</taxon>
        <taxon>malvids</taxon>
        <taxon>Brassicales</taxon>
        <taxon>Brassicaceae</taxon>
        <taxon>Brassiceae</taxon>
        <taxon>Brassica</taxon>
    </lineage>
</organism>
<dbReference type="PROSITE" id="PS50888">
    <property type="entry name" value="BHLH"/>
    <property type="match status" value="1"/>
</dbReference>
<keyword evidence="6" id="KW-0539">Nucleus</keyword>
<dbReference type="SUPFAM" id="SSF51182">
    <property type="entry name" value="RmlC-like cupins"/>
    <property type="match status" value="1"/>
</dbReference>
<feature type="domain" description="BHLH" evidence="7">
    <location>
        <begin position="132"/>
        <end position="181"/>
    </location>
</feature>
<dbReference type="SMART" id="SM00353">
    <property type="entry name" value="HLH"/>
    <property type="match status" value="1"/>
</dbReference>
<dbReference type="CDD" id="cd11445">
    <property type="entry name" value="bHLH_AtPIF_like"/>
    <property type="match status" value="1"/>
</dbReference>
<dbReference type="PANTHER" id="PTHR45855:SF31">
    <property type="entry name" value="TRANSCRIPTION FACTOR HFR1"/>
    <property type="match status" value="1"/>
</dbReference>
<keyword evidence="3" id="KW-0805">Transcription regulation</keyword>
<keyword evidence="5" id="KW-0804">Transcription</keyword>
<evidence type="ECO:0000256" key="4">
    <source>
        <dbReference type="ARBA" id="ARBA00023125"/>
    </source>
</evidence>
<keyword evidence="4" id="KW-0238">DNA-binding</keyword>
<evidence type="ECO:0000256" key="2">
    <source>
        <dbReference type="ARBA" id="ARBA00022729"/>
    </source>
</evidence>
<evidence type="ECO:0000256" key="3">
    <source>
        <dbReference type="ARBA" id="ARBA00023015"/>
    </source>
</evidence>
<gene>
    <name evidence="8" type="ORF">HID58_037028</name>
</gene>
<proteinExistence type="predicted"/>
<evidence type="ECO:0000256" key="1">
    <source>
        <dbReference type="ARBA" id="ARBA00004123"/>
    </source>
</evidence>
<dbReference type="InterPro" id="IPR047265">
    <property type="entry name" value="PIF1-like_bHLH"/>
</dbReference>
<keyword evidence="2" id="KW-0732">Signal</keyword>
<dbReference type="InterPro" id="IPR011051">
    <property type="entry name" value="RmlC_Cupin_sf"/>
</dbReference>
<dbReference type="InterPro" id="IPR014710">
    <property type="entry name" value="RmlC-like_jellyroll"/>
</dbReference>
<dbReference type="Gene3D" id="2.60.120.10">
    <property type="entry name" value="Jelly Rolls"/>
    <property type="match status" value="1"/>
</dbReference>
<comment type="subcellular location">
    <subcellularLocation>
        <location evidence="1">Nucleus</location>
    </subcellularLocation>
</comment>
<reference evidence="8 9" key="1">
    <citation type="submission" date="2021-05" db="EMBL/GenBank/DDBJ databases">
        <title>Genome Assembly of Synthetic Allotetraploid Brassica napus Reveals Homoeologous Exchanges between Subgenomes.</title>
        <authorList>
            <person name="Davis J.T."/>
        </authorList>
    </citation>
    <scope>NUCLEOTIDE SEQUENCE [LARGE SCALE GENOMIC DNA]</scope>
    <source>
        <strain evidence="9">cv. Da-Ae</strain>
        <tissue evidence="8">Seedling</tissue>
    </source>
</reference>
<sequence>MNNQDLMGLEWTNDVESLALKDQDISVRARSGEDRITNGLKWSDDYFYYDQADFHLQIVPEIRKEEENSKKDLTLVVPDEHSETGDHHLHIKDYSDSSYNRRFLRNKHAKPKRRRVQILSDDESGDFSRKVPLVIRKSSKRRIRDDMMSNKMRTLQQLVPNCHKTDKVSVLDKTIEYMKNLQLQLQVMSIMGMNPYIPQATLNFGMHNHLLRAMVIAHGLNPAKQTTLSPLIAGSNWPSPPFSHLSFPHSSNQSLFPTPASSPQCLCGLVPCFPTMMNSRIIITIGFSYIISSIRAYDPDALQDLCVADKSHGTKLNGFPCKETSNITSSDLFVAGISKPAKNNGKSPASVLSAFNSQLPGTVSVAAMLFAAEPALPEDVLTKTFQLGSKMVDKIKDMLATKKSFK</sequence>
<dbReference type="Pfam" id="PF00190">
    <property type="entry name" value="Cupin_1"/>
    <property type="match status" value="1"/>
</dbReference>
<dbReference type="InterPro" id="IPR006045">
    <property type="entry name" value="Cupin_1"/>
</dbReference>
<dbReference type="EMBL" id="JAGKQM010000009">
    <property type="protein sequence ID" value="KAH0913707.1"/>
    <property type="molecule type" value="Genomic_DNA"/>
</dbReference>
<evidence type="ECO:0000313" key="9">
    <source>
        <dbReference type="Proteomes" id="UP000824890"/>
    </source>
</evidence>
<evidence type="ECO:0000256" key="6">
    <source>
        <dbReference type="ARBA" id="ARBA00023242"/>
    </source>
</evidence>
<dbReference type="Pfam" id="PF00010">
    <property type="entry name" value="HLH"/>
    <property type="match status" value="1"/>
</dbReference>
<dbReference type="PANTHER" id="PTHR45855">
    <property type="entry name" value="TRANSCRIPTION FACTOR PIF1-RELATED"/>
    <property type="match status" value="1"/>
</dbReference>
<protein>
    <recommendedName>
        <fullName evidence="7">BHLH domain-containing protein</fullName>
    </recommendedName>
</protein>
<comment type="caution">
    <text evidence="8">The sequence shown here is derived from an EMBL/GenBank/DDBJ whole genome shotgun (WGS) entry which is preliminary data.</text>
</comment>
<accession>A0ABQ8C9F1</accession>
<evidence type="ECO:0000313" key="8">
    <source>
        <dbReference type="EMBL" id="KAH0913707.1"/>
    </source>
</evidence>
<dbReference type="Proteomes" id="UP000824890">
    <property type="component" value="Unassembled WGS sequence"/>
</dbReference>
<dbReference type="InterPro" id="IPR031066">
    <property type="entry name" value="bHLH_ALC-like_plant"/>
</dbReference>
<evidence type="ECO:0000256" key="5">
    <source>
        <dbReference type="ARBA" id="ARBA00023163"/>
    </source>
</evidence>